<gene>
    <name evidence="1" type="primary">WBGene00272760</name>
</gene>
<dbReference type="Proteomes" id="UP000005239">
    <property type="component" value="Unassembled WGS sequence"/>
</dbReference>
<dbReference type="AlphaFoldDB" id="A0A2A6BWF3"/>
<keyword evidence="2" id="KW-1185">Reference proteome</keyword>
<accession>A0A8R1UMD0</accession>
<protein>
    <submittedName>
        <fullName evidence="1">Uncharacterized protein</fullName>
    </submittedName>
</protein>
<proteinExistence type="predicted"/>
<sequence length="89" mass="9752">MLLQDSGDSAAPITTRRCSVSVAFLCVCLQPTMHSDHRGFTDDGSIVVDVGGGAPRYLLLVWLKFFGGGRFVGLELWPTMDTGQRCFRN</sequence>
<evidence type="ECO:0000313" key="1">
    <source>
        <dbReference type="EnsemblMetazoa" id="PPA34391.1"/>
    </source>
</evidence>
<evidence type="ECO:0000313" key="2">
    <source>
        <dbReference type="Proteomes" id="UP000005239"/>
    </source>
</evidence>
<dbReference type="EnsemblMetazoa" id="PPA34391.1">
    <property type="protein sequence ID" value="PPA34391.1"/>
    <property type="gene ID" value="WBGene00272760"/>
</dbReference>
<name>A0A2A6BWF3_PRIPA</name>
<reference evidence="1" key="2">
    <citation type="submission" date="2022-06" db="UniProtKB">
        <authorList>
            <consortium name="EnsemblMetazoa"/>
        </authorList>
    </citation>
    <scope>IDENTIFICATION</scope>
    <source>
        <strain evidence="1">PS312</strain>
    </source>
</reference>
<accession>A0A2A6BWF3</accession>
<reference evidence="2" key="1">
    <citation type="journal article" date="2008" name="Nat. Genet.">
        <title>The Pristionchus pacificus genome provides a unique perspective on nematode lifestyle and parasitism.</title>
        <authorList>
            <person name="Dieterich C."/>
            <person name="Clifton S.W."/>
            <person name="Schuster L.N."/>
            <person name="Chinwalla A."/>
            <person name="Delehaunty K."/>
            <person name="Dinkelacker I."/>
            <person name="Fulton L."/>
            <person name="Fulton R."/>
            <person name="Godfrey J."/>
            <person name="Minx P."/>
            <person name="Mitreva M."/>
            <person name="Roeseler W."/>
            <person name="Tian H."/>
            <person name="Witte H."/>
            <person name="Yang S.P."/>
            <person name="Wilson R.K."/>
            <person name="Sommer R.J."/>
        </authorList>
    </citation>
    <scope>NUCLEOTIDE SEQUENCE [LARGE SCALE GENOMIC DNA]</scope>
    <source>
        <strain evidence="2">PS312</strain>
    </source>
</reference>
<organism evidence="1 2">
    <name type="scientific">Pristionchus pacificus</name>
    <name type="common">Parasitic nematode worm</name>
    <dbReference type="NCBI Taxonomy" id="54126"/>
    <lineage>
        <taxon>Eukaryota</taxon>
        <taxon>Metazoa</taxon>
        <taxon>Ecdysozoa</taxon>
        <taxon>Nematoda</taxon>
        <taxon>Chromadorea</taxon>
        <taxon>Rhabditida</taxon>
        <taxon>Rhabditina</taxon>
        <taxon>Diplogasteromorpha</taxon>
        <taxon>Diplogasteroidea</taxon>
        <taxon>Neodiplogasteridae</taxon>
        <taxon>Pristionchus</taxon>
    </lineage>
</organism>